<name>A0AAV2JDF5_KNICA</name>
<evidence type="ECO:0000313" key="3">
    <source>
        <dbReference type="Proteomes" id="UP001497482"/>
    </source>
</evidence>
<evidence type="ECO:0000313" key="2">
    <source>
        <dbReference type="EMBL" id="CAL1574833.1"/>
    </source>
</evidence>
<proteinExistence type="predicted"/>
<keyword evidence="3" id="KW-1185">Reference proteome</keyword>
<dbReference type="AlphaFoldDB" id="A0AAV2JDF5"/>
<dbReference type="EMBL" id="OZ035834">
    <property type="protein sequence ID" value="CAL1574833.1"/>
    <property type="molecule type" value="Genomic_DNA"/>
</dbReference>
<dbReference type="Proteomes" id="UP001497482">
    <property type="component" value="Chromosome 12"/>
</dbReference>
<feature type="compositionally biased region" description="Polar residues" evidence="1">
    <location>
        <begin position="1"/>
        <end position="59"/>
    </location>
</feature>
<reference evidence="2 3" key="1">
    <citation type="submission" date="2024-04" db="EMBL/GenBank/DDBJ databases">
        <authorList>
            <person name="Waldvogel A.-M."/>
            <person name="Schoenle A."/>
        </authorList>
    </citation>
    <scope>NUCLEOTIDE SEQUENCE [LARGE SCALE GENOMIC DNA]</scope>
</reference>
<gene>
    <name evidence="2" type="ORF">KC01_LOCUS6510</name>
</gene>
<organism evidence="2 3">
    <name type="scientific">Knipowitschia caucasica</name>
    <name type="common">Caucasian dwarf goby</name>
    <name type="synonym">Pomatoschistus caucasicus</name>
    <dbReference type="NCBI Taxonomy" id="637954"/>
    <lineage>
        <taxon>Eukaryota</taxon>
        <taxon>Metazoa</taxon>
        <taxon>Chordata</taxon>
        <taxon>Craniata</taxon>
        <taxon>Vertebrata</taxon>
        <taxon>Euteleostomi</taxon>
        <taxon>Actinopterygii</taxon>
        <taxon>Neopterygii</taxon>
        <taxon>Teleostei</taxon>
        <taxon>Neoteleostei</taxon>
        <taxon>Acanthomorphata</taxon>
        <taxon>Gobiaria</taxon>
        <taxon>Gobiiformes</taxon>
        <taxon>Gobioidei</taxon>
        <taxon>Gobiidae</taxon>
        <taxon>Gobiinae</taxon>
        <taxon>Knipowitschia</taxon>
    </lineage>
</organism>
<protein>
    <submittedName>
        <fullName evidence="2">Uncharacterized protein</fullName>
    </submittedName>
</protein>
<accession>A0AAV2JDF5</accession>
<evidence type="ECO:0000256" key="1">
    <source>
        <dbReference type="SAM" id="MobiDB-lite"/>
    </source>
</evidence>
<feature type="region of interest" description="Disordered" evidence="1">
    <location>
        <begin position="1"/>
        <end position="75"/>
    </location>
</feature>
<sequence>MTQRACGQCADSGSSGSRWTSRAQSLKSGSQKRSYPPQGSTSAGTEQHQSRQQSRTMPPSCSRPPATITPRDAGE</sequence>